<dbReference type="SUPFAM" id="SSF56091">
    <property type="entry name" value="DNA ligase/mRNA capping enzyme, catalytic domain"/>
    <property type="match status" value="1"/>
</dbReference>
<geneLocation type="plasmid" evidence="3"/>
<proteinExistence type="predicted"/>
<sequence length="441" mass="51324">MMKMLQVDTRLEDAIVLHKKLTLLVKSLVEEMLEKPFKEYGRFDMFELRNVLTEENVTPFLESHRELWEPIHEAVADPSLHGETLFIKLFQKINVHLHKVDGKFFVQLDYSKTIGRWWNVLSENSRGIVYSYPEMEVLSLPFHKFYNLNERPQTQLHELNLNQPIHIMEKLDGSMIHVFEHDGELYTATRGAIDGFEFNNKAKHHLLTTTNVDTVRSFIQEGYTPIFELLLQEGDENALIVKYEKEELRLIAVRDRNTGHYVHPTEVEEMANQLGVKSAVFYHGMTLGNAIAEQKHVKNMEGWVIYFEDGTMLKVKAEEYLSLLRPKSLDTKFKTKPHLLAPTVFKLMEENKLDDVLANMGNEETKKEMEEMEDKIVAIQEAWHSEARALYERHYSENRGDFARAVLAEKPEKIVQTMVFGMMSGSTVQIKWEHIESALNG</sequence>
<name>A0A0B5ATW2_9BACL</name>
<keyword evidence="3" id="KW-1185">Reference proteome</keyword>
<dbReference type="EMBL" id="CP009417">
    <property type="protein sequence ID" value="AJD93660.1"/>
    <property type="molecule type" value="Genomic_DNA"/>
</dbReference>
<gene>
    <name evidence="2" type="ORF">JMA_43430</name>
</gene>
<evidence type="ECO:0000259" key="1">
    <source>
        <dbReference type="Pfam" id="PF09511"/>
    </source>
</evidence>
<keyword evidence="2" id="KW-0614">Plasmid</keyword>
<dbReference type="OrthoDB" id="1310645at2"/>
<dbReference type="Gene3D" id="1.10.3550.20">
    <property type="match status" value="1"/>
</dbReference>
<dbReference type="InterPro" id="IPR019039">
    <property type="entry name" value="T4-Rnl1-like_N"/>
</dbReference>
<evidence type="ECO:0000313" key="3">
    <source>
        <dbReference type="Proteomes" id="UP000031449"/>
    </source>
</evidence>
<dbReference type="BioCyc" id="JESP1508404:G14D9-13666-MONOMER"/>
<organism evidence="2 3">
    <name type="scientific">Jeotgalibacillus malaysiensis</name>
    <dbReference type="NCBI Taxonomy" id="1508404"/>
    <lineage>
        <taxon>Bacteria</taxon>
        <taxon>Bacillati</taxon>
        <taxon>Bacillota</taxon>
        <taxon>Bacilli</taxon>
        <taxon>Bacillales</taxon>
        <taxon>Caryophanaceae</taxon>
        <taxon>Jeotgalibacillus</taxon>
    </lineage>
</organism>
<dbReference type="KEGG" id="jeo:JMA_43430"/>
<feature type="domain" description="T4 RNA ligase 1-like N-terminal" evidence="1">
    <location>
        <begin position="125"/>
        <end position="319"/>
    </location>
</feature>
<evidence type="ECO:0000313" key="2">
    <source>
        <dbReference type="EMBL" id="AJD93660.1"/>
    </source>
</evidence>
<dbReference type="Proteomes" id="UP000031449">
    <property type="component" value="Plasmid unnamed"/>
</dbReference>
<dbReference type="Pfam" id="PF09511">
    <property type="entry name" value="RNA_lig_T4_1"/>
    <property type="match status" value="1"/>
</dbReference>
<accession>A0A0B5ATW2</accession>
<dbReference type="HOGENOM" id="CLU_620782_0_0_9"/>
<reference evidence="2 3" key="1">
    <citation type="submission" date="2014-08" db="EMBL/GenBank/DDBJ databases">
        <title>Complete genome of a marine bacteria Jeotgalibacillus malaysiensis.</title>
        <authorList>
            <person name="Yaakop A.S."/>
            <person name="Chan K.-G."/>
            <person name="Goh K.M."/>
        </authorList>
    </citation>
    <scope>NUCLEOTIDE SEQUENCE [LARGE SCALE GENOMIC DNA]</scope>
    <source>
        <strain evidence="2 3">D5</strain>
        <plasmid evidence="3">Plasmid</plasmid>
    </source>
</reference>
<dbReference type="Gene3D" id="3.30.470.30">
    <property type="entry name" value="DNA ligase/mRNA capping enzyme"/>
    <property type="match status" value="1"/>
</dbReference>
<dbReference type="AlphaFoldDB" id="A0A0B5ATW2"/>
<protein>
    <recommendedName>
        <fullName evidence="1">T4 RNA ligase 1-like N-terminal domain-containing protein</fullName>
    </recommendedName>
</protein>